<comment type="caution">
    <text evidence="5">The sequence shown here is derived from an EMBL/GenBank/DDBJ whole genome shotgun (WGS) entry which is preliminary data.</text>
</comment>
<dbReference type="AlphaFoldDB" id="A0AAW0BEU4"/>
<dbReference type="SMART" id="SM00177">
    <property type="entry name" value="ARF"/>
    <property type="match status" value="1"/>
</dbReference>
<dbReference type="SUPFAM" id="SSF52540">
    <property type="entry name" value="P-loop containing nucleoside triphosphate hydrolases"/>
    <property type="match status" value="1"/>
</dbReference>
<accession>A0AAW0BEU4</accession>
<keyword evidence="6" id="KW-1185">Reference proteome</keyword>
<dbReference type="InterPro" id="IPR006689">
    <property type="entry name" value="Small_GTPase_ARF/SAR"/>
</dbReference>
<dbReference type="GO" id="GO:0005525">
    <property type="term" value="F:GTP binding"/>
    <property type="evidence" value="ECO:0007669"/>
    <property type="project" value="UniProtKB-KW"/>
</dbReference>
<dbReference type="GO" id="GO:0003924">
    <property type="term" value="F:GTPase activity"/>
    <property type="evidence" value="ECO:0007669"/>
    <property type="project" value="InterPro"/>
</dbReference>
<name>A0AAW0BEU4_9AGAR</name>
<dbReference type="InterPro" id="IPR024156">
    <property type="entry name" value="Small_GTPase_ARF"/>
</dbReference>
<evidence type="ECO:0000313" key="6">
    <source>
        <dbReference type="Proteomes" id="UP001362999"/>
    </source>
</evidence>
<proteinExistence type="predicted"/>
<keyword evidence="4" id="KW-0479">Metal-binding</keyword>
<protein>
    <submittedName>
        <fullName evidence="5">ADP-ribosylation factor family-domain-containing protein</fullName>
    </submittedName>
</protein>
<dbReference type="CDD" id="cd00878">
    <property type="entry name" value="Arf_Arl"/>
    <property type="match status" value="1"/>
</dbReference>
<dbReference type="Pfam" id="PF00025">
    <property type="entry name" value="Arf"/>
    <property type="match status" value="1"/>
</dbReference>
<dbReference type="GO" id="GO:0046872">
    <property type="term" value="F:metal ion binding"/>
    <property type="evidence" value="ECO:0007669"/>
    <property type="project" value="UniProtKB-KW"/>
</dbReference>
<dbReference type="PROSITE" id="PS51417">
    <property type="entry name" value="ARF"/>
    <property type="match status" value="1"/>
</dbReference>
<keyword evidence="4" id="KW-0460">Magnesium</keyword>
<evidence type="ECO:0000256" key="1">
    <source>
        <dbReference type="ARBA" id="ARBA00022741"/>
    </source>
</evidence>
<keyword evidence="2 3" id="KW-0342">GTP-binding</keyword>
<organism evidence="5 6">
    <name type="scientific">Favolaschia claudopus</name>
    <dbReference type="NCBI Taxonomy" id="2862362"/>
    <lineage>
        <taxon>Eukaryota</taxon>
        <taxon>Fungi</taxon>
        <taxon>Dikarya</taxon>
        <taxon>Basidiomycota</taxon>
        <taxon>Agaricomycotina</taxon>
        <taxon>Agaricomycetes</taxon>
        <taxon>Agaricomycetidae</taxon>
        <taxon>Agaricales</taxon>
        <taxon>Marasmiineae</taxon>
        <taxon>Mycenaceae</taxon>
        <taxon>Favolaschia</taxon>
    </lineage>
</organism>
<reference evidence="5 6" key="1">
    <citation type="journal article" date="2024" name="J Genomics">
        <title>Draft genome sequencing and assembly of Favolaschia claudopus CIRM-BRFM 2984 isolated from oak limbs.</title>
        <authorList>
            <person name="Navarro D."/>
            <person name="Drula E."/>
            <person name="Chaduli D."/>
            <person name="Cazenave R."/>
            <person name="Ahrendt S."/>
            <person name="Wang J."/>
            <person name="Lipzen A."/>
            <person name="Daum C."/>
            <person name="Barry K."/>
            <person name="Grigoriev I.V."/>
            <person name="Favel A."/>
            <person name="Rosso M.N."/>
            <person name="Martin F."/>
        </authorList>
    </citation>
    <scope>NUCLEOTIDE SEQUENCE [LARGE SCALE GENOMIC DNA]</scope>
    <source>
        <strain evidence="5 6">CIRM-BRFM 2984</strain>
    </source>
</reference>
<dbReference type="Gene3D" id="3.40.50.300">
    <property type="entry name" value="P-loop containing nucleotide triphosphate hydrolases"/>
    <property type="match status" value="1"/>
</dbReference>
<feature type="binding site" evidence="3">
    <location>
        <begin position="3"/>
        <end position="10"/>
    </location>
    <ligand>
        <name>GTP</name>
        <dbReference type="ChEBI" id="CHEBI:37565"/>
    </ligand>
</feature>
<evidence type="ECO:0000256" key="3">
    <source>
        <dbReference type="PIRSR" id="PIRSR606689-1"/>
    </source>
</evidence>
<dbReference type="SMART" id="SM00178">
    <property type="entry name" value="SAR"/>
    <property type="match status" value="1"/>
</dbReference>
<feature type="binding site" evidence="4">
    <location>
        <position position="31"/>
    </location>
    <ligand>
        <name>Mg(2+)</name>
        <dbReference type="ChEBI" id="CHEBI:18420"/>
    </ligand>
</feature>
<dbReference type="EMBL" id="JAWWNJ010000034">
    <property type="protein sequence ID" value="KAK7025053.1"/>
    <property type="molecule type" value="Genomic_DNA"/>
</dbReference>
<feature type="binding site" evidence="4">
    <location>
        <position position="10"/>
    </location>
    <ligand>
        <name>Mg(2+)</name>
        <dbReference type="ChEBI" id="CHEBI:18420"/>
    </ligand>
</feature>
<sequence>MLGLDGAGKTSLLSRFKRRGTERVLPETVTTVGYNVDTVLYGRHSIKIGEFGGSDKIRPLWRSFLLHCARPSVYRNYPALVFVVDAAAPTRFLEAKEALARIEMDRGMEYHPVLVLANKVDSAGAVDLAVIDEVLGIQRLAQAGRTISLKGISALTADGIDEALEWLVENVSYELIAEIDMLKKQRR</sequence>
<evidence type="ECO:0000313" key="5">
    <source>
        <dbReference type="EMBL" id="KAK7025053.1"/>
    </source>
</evidence>
<dbReference type="InterPro" id="IPR027417">
    <property type="entry name" value="P-loop_NTPase"/>
</dbReference>
<evidence type="ECO:0000256" key="4">
    <source>
        <dbReference type="PIRSR" id="PIRSR606689-2"/>
    </source>
</evidence>
<dbReference type="PANTHER" id="PTHR11711">
    <property type="entry name" value="ADP RIBOSYLATION FACTOR-RELATED"/>
    <property type="match status" value="1"/>
</dbReference>
<evidence type="ECO:0000256" key="2">
    <source>
        <dbReference type="ARBA" id="ARBA00023134"/>
    </source>
</evidence>
<gene>
    <name evidence="5" type="ORF">R3P38DRAFT_2952529</name>
</gene>
<feature type="binding site" evidence="3">
    <location>
        <begin position="118"/>
        <end position="121"/>
    </location>
    <ligand>
        <name>GTP</name>
        <dbReference type="ChEBI" id="CHEBI:37565"/>
    </ligand>
</feature>
<dbReference type="Proteomes" id="UP001362999">
    <property type="component" value="Unassembled WGS sequence"/>
</dbReference>
<keyword evidence="1 3" id="KW-0547">Nucleotide-binding</keyword>
<feature type="binding site" evidence="3">
    <location>
        <position position="53"/>
    </location>
    <ligand>
        <name>GTP</name>
        <dbReference type="ChEBI" id="CHEBI:37565"/>
    </ligand>
</feature>